<name>A0A556V2F4_BAGYA</name>
<feature type="region of interest" description="Disordered" evidence="1">
    <location>
        <begin position="36"/>
        <end position="61"/>
    </location>
</feature>
<evidence type="ECO:0000313" key="2">
    <source>
        <dbReference type="EMBL" id="TSS35889.1"/>
    </source>
</evidence>
<dbReference type="EMBL" id="VCAZ01000101">
    <property type="protein sequence ID" value="TSS35889.1"/>
    <property type="molecule type" value="Genomic_DNA"/>
</dbReference>
<comment type="caution">
    <text evidence="2">The sequence shown here is derived from an EMBL/GenBank/DDBJ whole genome shotgun (WGS) entry which is preliminary data.</text>
</comment>
<sequence length="96" mass="10514">MANKPRAADCFANALYDMPMNVQMWNSKVIEPSVEKLQVPDEQSAPESSDKKKGKRKEGWKDMEESVFGPALQQQPQGLSQCGQVEEAGLLGDACG</sequence>
<organism evidence="2 3">
    <name type="scientific">Bagarius yarrelli</name>
    <name type="common">Goonch</name>
    <name type="synonym">Bagrus yarrelli</name>
    <dbReference type="NCBI Taxonomy" id="175774"/>
    <lineage>
        <taxon>Eukaryota</taxon>
        <taxon>Metazoa</taxon>
        <taxon>Chordata</taxon>
        <taxon>Craniata</taxon>
        <taxon>Vertebrata</taxon>
        <taxon>Euteleostomi</taxon>
        <taxon>Actinopterygii</taxon>
        <taxon>Neopterygii</taxon>
        <taxon>Teleostei</taxon>
        <taxon>Ostariophysi</taxon>
        <taxon>Siluriformes</taxon>
        <taxon>Sisoridae</taxon>
        <taxon>Sisorinae</taxon>
        <taxon>Bagarius</taxon>
    </lineage>
</organism>
<dbReference type="Proteomes" id="UP000319801">
    <property type="component" value="Unassembled WGS sequence"/>
</dbReference>
<reference evidence="2 3" key="1">
    <citation type="journal article" date="2019" name="Genome Biol. Evol.">
        <title>Whole-Genome Sequencing of the Giant Devil Catfish, Bagarius yarrelli.</title>
        <authorList>
            <person name="Jiang W."/>
            <person name="Lv Y."/>
            <person name="Cheng L."/>
            <person name="Yang K."/>
            <person name="Chao B."/>
            <person name="Wang X."/>
            <person name="Li Y."/>
            <person name="Pan X."/>
            <person name="You X."/>
            <person name="Zhang Y."/>
            <person name="Yang J."/>
            <person name="Li J."/>
            <person name="Zhang X."/>
            <person name="Liu S."/>
            <person name="Sun C."/>
            <person name="Yang J."/>
            <person name="Shi Q."/>
        </authorList>
    </citation>
    <scope>NUCLEOTIDE SEQUENCE [LARGE SCALE GENOMIC DNA]</scope>
    <source>
        <strain evidence="2">JWS20170419001</strain>
        <tissue evidence="2">Muscle</tissue>
    </source>
</reference>
<accession>A0A556V2F4</accession>
<dbReference type="AlphaFoldDB" id="A0A556V2F4"/>
<protein>
    <submittedName>
        <fullName evidence="2">Uncharacterized protein</fullName>
    </submittedName>
</protein>
<evidence type="ECO:0000313" key="3">
    <source>
        <dbReference type="Proteomes" id="UP000319801"/>
    </source>
</evidence>
<proteinExistence type="predicted"/>
<evidence type="ECO:0000256" key="1">
    <source>
        <dbReference type="SAM" id="MobiDB-lite"/>
    </source>
</evidence>
<gene>
    <name evidence="2" type="ORF">Baya_11626</name>
</gene>
<keyword evidence="3" id="KW-1185">Reference proteome</keyword>